<dbReference type="SUPFAM" id="SSF46785">
    <property type="entry name" value="Winged helix' DNA-binding domain"/>
    <property type="match status" value="1"/>
</dbReference>
<keyword evidence="2" id="KW-0808">Transferase</keyword>
<dbReference type="Gene3D" id="1.10.10.10">
    <property type="entry name" value="Winged helix-like DNA-binding domain superfamily/Winged helix DNA-binding domain"/>
    <property type="match status" value="1"/>
</dbReference>
<organism evidence="7 8">
    <name type="scientific">Bilophila wadsworthia (strain 3_1_6)</name>
    <dbReference type="NCBI Taxonomy" id="563192"/>
    <lineage>
        <taxon>Bacteria</taxon>
        <taxon>Pseudomonadati</taxon>
        <taxon>Thermodesulfobacteriota</taxon>
        <taxon>Desulfovibrionia</taxon>
        <taxon>Desulfovibrionales</taxon>
        <taxon>Desulfovibrionaceae</taxon>
        <taxon>Bilophila</taxon>
    </lineage>
</organism>
<evidence type="ECO:0000256" key="4">
    <source>
        <dbReference type="PIRSR" id="PIRSR005739-1"/>
    </source>
</evidence>
<dbReference type="SUPFAM" id="SSF53335">
    <property type="entry name" value="S-adenosyl-L-methionine-dependent methyltransferases"/>
    <property type="match status" value="1"/>
</dbReference>
<proteinExistence type="predicted"/>
<dbReference type="OrthoDB" id="9767938at2"/>
<feature type="domain" description="O-methyltransferase C-terminal" evidence="5">
    <location>
        <begin position="107"/>
        <end position="310"/>
    </location>
</feature>
<feature type="active site" description="Proton acceptor" evidence="4">
    <location>
        <position position="238"/>
    </location>
</feature>
<dbReference type="Pfam" id="PF00891">
    <property type="entry name" value="Methyltransf_2"/>
    <property type="match status" value="1"/>
</dbReference>
<evidence type="ECO:0000256" key="3">
    <source>
        <dbReference type="ARBA" id="ARBA00022691"/>
    </source>
</evidence>
<gene>
    <name evidence="7" type="ORF">HMPREF0179_03124</name>
</gene>
<evidence type="ECO:0000259" key="5">
    <source>
        <dbReference type="Pfam" id="PF00891"/>
    </source>
</evidence>
<dbReference type="InterPro" id="IPR016461">
    <property type="entry name" value="COMT-like"/>
</dbReference>
<dbReference type="RefSeq" id="WP_005029581.1">
    <property type="nucleotide sequence ID" value="NZ_KE150238.1"/>
</dbReference>
<accession>E5YAA4</accession>
<dbReference type="GO" id="GO:0046983">
    <property type="term" value="F:protein dimerization activity"/>
    <property type="evidence" value="ECO:0007669"/>
    <property type="project" value="InterPro"/>
</dbReference>
<dbReference type="AlphaFoldDB" id="E5YAA4"/>
<evidence type="ECO:0000256" key="1">
    <source>
        <dbReference type="ARBA" id="ARBA00022603"/>
    </source>
</evidence>
<comment type="caution">
    <text evidence="7">The sequence shown here is derived from an EMBL/GenBank/DDBJ whole genome shotgun (WGS) entry which is preliminary data.</text>
</comment>
<dbReference type="GO" id="GO:0032259">
    <property type="term" value="P:methylation"/>
    <property type="evidence" value="ECO:0007669"/>
    <property type="project" value="UniProtKB-KW"/>
</dbReference>
<dbReference type="STRING" id="563192.HMPREF0179_03124"/>
<reference evidence="7 8" key="1">
    <citation type="submission" date="2010-10" db="EMBL/GenBank/DDBJ databases">
        <authorList>
            <consortium name="The Broad Institute Genome Sequencing Platform"/>
            <person name="Ward D."/>
            <person name="Earl A."/>
            <person name="Feldgarden M."/>
            <person name="Young S.K."/>
            <person name="Gargeya S."/>
            <person name="Zeng Q."/>
            <person name="Alvarado L."/>
            <person name="Berlin A."/>
            <person name="Bochicchio J."/>
            <person name="Chapman S.B."/>
            <person name="Chen Z."/>
            <person name="Freedman E."/>
            <person name="Gellesch M."/>
            <person name="Goldberg J."/>
            <person name="Griggs A."/>
            <person name="Gujja S."/>
            <person name="Heilman E."/>
            <person name="Heiman D."/>
            <person name="Howarth C."/>
            <person name="Mehta T."/>
            <person name="Neiman D."/>
            <person name="Pearson M."/>
            <person name="Roberts A."/>
            <person name="Saif S."/>
            <person name="Shea T."/>
            <person name="Shenoy N."/>
            <person name="Sisk P."/>
            <person name="Stolte C."/>
            <person name="Sykes S."/>
            <person name="White J."/>
            <person name="Yandava C."/>
            <person name="Allen-Vercoe E."/>
            <person name="Sibley C."/>
            <person name="Ambrose C.E."/>
            <person name="Strauss J."/>
            <person name="Daigneault M."/>
            <person name="Haas B."/>
            <person name="Nusbaum C."/>
            <person name="Birren B."/>
        </authorList>
    </citation>
    <scope>NUCLEOTIDE SEQUENCE [LARGE SCALE GENOMIC DNA]</scope>
    <source>
        <strain evidence="7 8">3_1_6</strain>
    </source>
</reference>
<dbReference type="EMBL" id="ADCP02000001">
    <property type="protein sequence ID" value="EFV43105.1"/>
    <property type="molecule type" value="Genomic_DNA"/>
</dbReference>
<dbReference type="Pfam" id="PF08100">
    <property type="entry name" value="Dimerisation"/>
    <property type="match status" value="1"/>
</dbReference>
<dbReference type="GeneID" id="78084487"/>
<dbReference type="InterPro" id="IPR036388">
    <property type="entry name" value="WH-like_DNA-bd_sf"/>
</dbReference>
<dbReference type="GO" id="GO:0008171">
    <property type="term" value="F:O-methyltransferase activity"/>
    <property type="evidence" value="ECO:0007669"/>
    <property type="project" value="InterPro"/>
</dbReference>
<dbReference type="Proteomes" id="UP000006034">
    <property type="component" value="Unassembled WGS sequence"/>
</dbReference>
<evidence type="ECO:0000256" key="2">
    <source>
        <dbReference type="ARBA" id="ARBA00022679"/>
    </source>
</evidence>
<dbReference type="InterPro" id="IPR029063">
    <property type="entry name" value="SAM-dependent_MTases_sf"/>
</dbReference>
<dbReference type="PIRSF" id="PIRSF005739">
    <property type="entry name" value="O-mtase"/>
    <property type="match status" value="1"/>
</dbReference>
<sequence>MKDWTPSALLHASGMYWESCAIHAAVHLDVFTPLSGGPMTVTELADRTGCVPQSLDRLLTALCAMGLLIRQGETCELPPFSRDHLCRGNPGYLGHIVEHHRHLMPGWSKLDESVRENRPTRHRSSVDTEDTGERESFLMGMYNIANAQAERSVPHIDLSGRSHLLDLGGATGAYAIHFCRRNPGLSATVFDLPTTRPFAERVIADSGMADRISFAGGDFTTEDLPGGFDVAWLSQILHGAGFDESANIVRKAAQSLVPGGLLLIQEFILDDNRSGPQHPALFDLNMLVGTPDGQSYTRQELAGFMRNAGLEDIRRLPLDLPQGCGIMAGTVPVGM</sequence>
<dbReference type="eggNOG" id="COG0500">
    <property type="taxonomic scope" value="Bacteria"/>
</dbReference>
<dbReference type="PANTHER" id="PTHR43712:SF2">
    <property type="entry name" value="O-METHYLTRANSFERASE CICE"/>
    <property type="match status" value="1"/>
</dbReference>
<evidence type="ECO:0000259" key="6">
    <source>
        <dbReference type="Pfam" id="PF08100"/>
    </source>
</evidence>
<dbReference type="InterPro" id="IPR001077">
    <property type="entry name" value="COMT_C"/>
</dbReference>
<evidence type="ECO:0000313" key="8">
    <source>
        <dbReference type="Proteomes" id="UP000006034"/>
    </source>
</evidence>
<feature type="domain" description="O-methyltransferase dimerisation" evidence="6">
    <location>
        <begin position="12"/>
        <end position="71"/>
    </location>
</feature>
<dbReference type="PROSITE" id="PS51683">
    <property type="entry name" value="SAM_OMT_II"/>
    <property type="match status" value="1"/>
</dbReference>
<dbReference type="InterPro" id="IPR012967">
    <property type="entry name" value="COMT_dimerisation"/>
</dbReference>
<dbReference type="InterPro" id="IPR036390">
    <property type="entry name" value="WH_DNA-bd_sf"/>
</dbReference>
<evidence type="ECO:0000313" key="7">
    <source>
        <dbReference type="EMBL" id="EFV43105.1"/>
    </source>
</evidence>
<reference evidence="7 8" key="2">
    <citation type="submission" date="2013-04" db="EMBL/GenBank/DDBJ databases">
        <title>The Genome Sequence of Bilophila wadsworthia 3_1_6.</title>
        <authorList>
            <consortium name="The Broad Institute Genomics Platform"/>
            <person name="Earl A."/>
            <person name="Ward D."/>
            <person name="Feldgarden M."/>
            <person name="Gevers D."/>
            <person name="Sibley C."/>
            <person name="Strauss J."/>
            <person name="Allen-Vercoe E."/>
            <person name="Walker B."/>
            <person name="Young S."/>
            <person name="Zeng Q."/>
            <person name="Gargeya S."/>
            <person name="Fitzgerald M."/>
            <person name="Haas B."/>
            <person name="Abouelleil A."/>
            <person name="Allen A.W."/>
            <person name="Alvarado L."/>
            <person name="Arachchi H.M."/>
            <person name="Berlin A.M."/>
            <person name="Chapman S.B."/>
            <person name="Gainer-Dewar J."/>
            <person name="Goldberg J."/>
            <person name="Griggs A."/>
            <person name="Gujja S."/>
            <person name="Hansen M."/>
            <person name="Howarth C."/>
            <person name="Imamovic A."/>
            <person name="Ireland A."/>
            <person name="Larimer J."/>
            <person name="McCowan C."/>
            <person name="Murphy C."/>
            <person name="Pearson M."/>
            <person name="Poon T.W."/>
            <person name="Priest M."/>
            <person name="Roberts A."/>
            <person name="Saif S."/>
            <person name="Shea T."/>
            <person name="Sisk P."/>
            <person name="Sykes S."/>
            <person name="Wortman J."/>
            <person name="Nusbaum C."/>
            <person name="Birren B."/>
        </authorList>
    </citation>
    <scope>NUCLEOTIDE SEQUENCE [LARGE SCALE GENOMIC DNA]</scope>
    <source>
        <strain evidence="7 8">3_1_6</strain>
    </source>
</reference>
<dbReference type="CDD" id="cd02440">
    <property type="entry name" value="AdoMet_MTases"/>
    <property type="match status" value="1"/>
</dbReference>
<dbReference type="PANTHER" id="PTHR43712">
    <property type="entry name" value="PUTATIVE (AFU_ORTHOLOGUE AFUA_4G14580)-RELATED"/>
    <property type="match status" value="1"/>
</dbReference>
<keyword evidence="8" id="KW-1185">Reference proteome</keyword>
<keyword evidence="1" id="KW-0489">Methyltransferase</keyword>
<dbReference type="HOGENOM" id="CLU_005533_4_1_7"/>
<keyword evidence="3" id="KW-0949">S-adenosyl-L-methionine</keyword>
<name>E5YAA4_BILW3</name>
<dbReference type="Gene3D" id="3.40.50.150">
    <property type="entry name" value="Vaccinia Virus protein VP39"/>
    <property type="match status" value="1"/>
</dbReference>
<evidence type="ECO:0008006" key="9">
    <source>
        <dbReference type="Google" id="ProtNLM"/>
    </source>
</evidence>
<protein>
    <recommendedName>
        <fullName evidence="9">O-methyltransferase domain-containing protein</fullName>
    </recommendedName>
</protein>